<proteinExistence type="predicted"/>
<dbReference type="KEGG" id="jde:Jden_0328"/>
<accession>C7QZ91</accession>
<reference evidence="2 3" key="1">
    <citation type="journal article" date="2009" name="Stand. Genomic Sci.">
        <title>Complete genome sequence of Jonesia denitrificans type strain (Prevot 55134).</title>
        <authorList>
            <person name="Pukall R."/>
            <person name="Gehrich-Schroter G."/>
            <person name="Lapidus A."/>
            <person name="Nolan M."/>
            <person name="Glavina Del Rio T."/>
            <person name="Lucas S."/>
            <person name="Chen F."/>
            <person name="Tice H."/>
            <person name="Pitluck S."/>
            <person name="Cheng J.F."/>
            <person name="Copeland A."/>
            <person name="Saunders E."/>
            <person name="Brettin T."/>
            <person name="Detter J.C."/>
            <person name="Bruce D."/>
            <person name="Goodwin L."/>
            <person name="Pati A."/>
            <person name="Ivanova N."/>
            <person name="Mavromatis K."/>
            <person name="Ovchinnikova G."/>
            <person name="Chen A."/>
            <person name="Palaniappan K."/>
            <person name="Land M."/>
            <person name="Hauser L."/>
            <person name="Chang Y.J."/>
            <person name="Jeffries C.D."/>
            <person name="Chain P."/>
            <person name="Goker M."/>
            <person name="Bristow J."/>
            <person name="Eisen J.A."/>
            <person name="Markowitz V."/>
            <person name="Hugenholtz P."/>
            <person name="Kyrpides N.C."/>
            <person name="Klenk H.P."/>
            <person name="Han C."/>
        </authorList>
    </citation>
    <scope>NUCLEOTIDE SEQUENCE [LARGE SCALE GENOMIC DNA]</scope>
    <source>
        <strain evidence="3">ATCC 14870 / DSM 20603 / BCRC 15368 / CIP 55.134 / JCM 11481 / NBRC 15587 / NCTC 10816 / Prevot 55134</strain>
    </source>
</reference>
<dbReference type="RefSeq" id="WP_015770628.1">
    <property type="nucleotide sequence ID" value="NC_013174.1"/>
</dbReference>
<evidence type="ECO:0000259" key="1">
    <source>
        <dbReference type="Pfam" id="PF08818"/>
    </source>
</evidence>
<keyword evidence="3" id="KW-1185">Reference proteome</keyword>
<dbReference type="Proteomes" id="UP000000628">
    <property type="component" value="Chromosome"/>
</dbReference>
<evidence type="ECO:0000313" key="3">
    <source>
        <dbReference type="Proteomes" id="UP000000628"/>
    </source>
</evidence>
<dbReference type="eggNOG" id="ENOG5032S5R">
    <property type="taxonomic scope" value="Bacteria"/>
</dbReference>
<dbReference type="EMBL" id="CP001706">
    <property type="protein sequence ID" value="ACV07999.1"/>
    <property type="molecule type" value="Genomic_DNA"/>
</dbReference>
<feature type="domain" description="YdhG-like" evidence="1">
    <location>
        <begin position="28"/>
        <end position="130"/>
    </location>
</feature>
<dbReference type="STRING" id="471856.Jden_0328"/>
<dbReference type="InterPro" id="IPR014922">
    <property type="entry name" value="YdhG-like"/>
</dbReference>
<sequence>MATTDNLTQPTDVPVEDFINQLDREVRQREAWELLPIYRAITGHEPVLWGSSIIGFGSYYYRYATGRTGTAAAAGFSPRSRALTVYLPEGCDRHACQLTRLGPHRTTVSCLYITRLDAVDHGVLTEILERSFDTVMKELHTSSARP</sequence>
<dbReference type="HOGENOM" id="CLU_130420_0_0_11"/>
<organism evidence="2 3">
    <name type="scientific">Jonesia denitrificans (strain ATCC 14870 / DSM 20603 / BCRC 15368 / CIP 55.134 / JCM 11481 / NBRC 15587 / NCTC 10816 / Prevot 55134)</name>
    <name type="common">Listeria denitrificans</name>
    <dbReference type="NCBI Taxonomy" id="471856"/>
    <lineage>
        <taxon>Bacteria</taxon>
        <taxon>Bacillati</taxon>
        <taxon>Actinomycetota</taxon>
        <taxon>Actinomycetes</taxon>
        <taxon>Micrococcales</taxon>
        <taxon>Jonesiaceae</taxon>
        <taxon>Jonesia</taxon>
    </lineage>
</organism>
<protein>
    <recommendedName>
        <fullName evidence="1">YdhG-like domain-containing protein</fullName>
    </recommendedName>
</protein>
<name>C7QZ91_JONDD</name>
<gene>
    <name evidence="2" type="ordered locus">Jden_0328</name>
</gene>
<dbReference type="AlphaFoldDB" id="C7QZ91"/>
<dbReference type="Pfam" id="PF08818">
    <property type="entry name" value="DUF1801"/>
    <property type="match status" value="1"/>
</dbReference>
<evidence type="ECO:0000313" key="2">
    <source>
        <dbReference type="EMBL" id="ACV07999.1"/>
    </source>
</evidence>